<comment type="caution">
    <text evidence="1">The sequence shown here is derived from an EMBL/GenBank/DDBJ whole genome shotgun (WGS) entry which is preliminary data.</text>
</comment>
<dbReference type="EMBL" id="VICH01000010">
    <property type="protein sequence ID" value="TQV66434.1"/>
    <property type="molecule type" value="Genomic_DNA"/>
</dbReference>
<gene>
    <name evidence="1" type="ORF">FIL88_13825</name>
</gene>
<dbReference type="PANTHER" id="PTHR36513">
    <property type="entry name" value="ABC TRANSMEMBRANE TYPE-1 DOMAIN-CONTAINING PROTEIN"/>
    <property type="match status" value="1"/>
</dbReference>
<dbReference type="RefSeq" id="WP_142854464.1">
    <property type="nucleotide sequence ID" value="NZ_FXWW01000008.1"/>
</dbReference>
<dbReference type="OrthoDB" id="9797755at2"/>
<dbReference type="Pfam" id="PF00805">
    <property type="entry name" value="Pentapeptide"/>
    <property type="match status" value="1"/>
</dbReference>
<dbReference type="InterPro" id="IPR001646">
    <property type="entry name" value="5peptide_repeat"/>
</dbReference>
<dbReference type="Gene3D" id="3.40.50.1820">
    <property type="entry name" value="alpha/beta hydrolase"/>
    <property type="match status" value="1"/>
</dbReference>
<evidence type="ECO:0000313" key="1">
    <source>
        <dbReference type="EMBL" id="TQV66434.1"/>
    </source>
</evidence>
<keyword evidence="1" id="KW-0378">Hydrolase</keyword>
<dbReference type="Gene3D" id="2.160.20.80">
    <property type="entry name" value="E3 ubiquitin-protein ligase SopA"/>
    <property type="match status" value="1"/>
</dbReference>
<protein>
    <submittedName>
        <fullName evidence="1">Alpha/beta hydrolase</fullName>
    </submittedName>
</protein>
<accession>A0A545SNA1</accession>
<dbReference type="Pfam" id="PF05990">
    <property type="entry name" value="DUF900"/>
    <property type="match status" value="1"/>
</dbReference>
<dbReference type="AlphaFoldDB" id="A0A545SNA1"/>
<name>A0A545SNA1_9RHOB</name>
<organism evidence="1 2">
    <name type="scientific">Aliiroseovarius halocynthiae</name>
    <dbReference type="NCBI Taxonomy" id="985055"/>
    <lineage>
        <taxon>Bacteria</taxon>
        <taxon>Pseudomonadati</taxon>
        <taxon>Pseudomonadota</taxon>
        <taxon>Alphaproteobacteria</taxon>
        <taxon>Rhodobacterales</taxon>
        <taxon>Paracoccaceae</taxon>
        <taxon>Aliiroseovarius</taxon>
    </lineage>
</organism>
<dbReference type="GO" id="GO:0016787">
    <property type="term" value="F:hydrolase activity"/>
    <property type="evidence" value="ECO:0007669"/>
    <property type="project" value="UniProtKB-KW"/>
</dbReference>
<dbReference type="InterPro" id="IPR029058">
    <property type="entry name" value="AB_hydrolase_fold"/>
</dbReference>
<evidence type="ECO:0000313" key="2">
    <source>
        <dbReference type="Proteomes" id="UP000315816"/>
    </source>
</evidence>
<proteinExistence type="predicted"/>
<keyword evidence="2" id="KW-1185">Reference proteome</keyword>
<dbReference type="Proteomes" id="UP000315816">
    <property type="component" value="Unassembled WGS sequence"/>
</dbReference>
<dbReference type="PANTHER" id="PTHR36513:SF1">
    <property type="entry name" value="TRANSMEMBRANE PROTEIN"/>
    <property type="match status" value="1"/>
</dbReference>
<sequence>MANEWHVKWLAEGVSKWNLRRKRIDFRPDLSGIRFFQHLPHDFRDQPKTSRTFERIDLSGADLKDADLSDMNFARANFSDAKLCGADLSKSNFENAKFIRADLTAIDGTRALFGNAVFQETDLTEARLYEAEVIGTEFVETALSESQREAIGDQSFREYATVATYNEAKIAKLPERAGDIQRSAVEDDRTRKAKYDVYYGTTRRPIYERGELVGYDSHKATTTSLGLCEVILPEEKSLGFIGSRLWKRLFNKKDASLRIENYIELNDALFWSHLVRTAEKMKEKARPTIFVHGYNTTFEEGVLRAAQIGLHLGIGQGIGLFSWPSKGKLLGYPADEASVEHSKYALADFIESHVLHVGDIGVNVIAHSMGCRCLLGALEQLVARKSTALESISQIILAAADVDTNLMPHLAPHLVKHADRTTSYVSDKDKALQLSTWLHEFPRVGIAPPTYVFMGMDTVVVSDLELDDFISHAYVSDNRIVLTDMFNILKHGHAPVDRHGLVSVSGDYHWKIRG</sequence>
<dbReference type="InterPro" id="IPR010297">
    <property type="entry name" value="DUF900_hydrolase"/>
</dbReference>
<dbReference type="SUPFAM" id="SSF141571">
    <property type="entry name" value="Pentapeptide repeat-like"/>
    <property type="match status" value="1"/>
</dbReference>
<reference evidence="1 2" key="1">
    <citation type="submission" date="2019-06" db="EMBL/GenBank/DDBJ databases">
        <title>A novel species of marine bacteria.</title>
        <authorList>
            <person name="Wang Y."/>
        </authorList>
    </citation>
    <scope>NUCLEOTIDE SEQUENCE [LARGE SCALE GENOMIC DNA]</scope>
    <source>
        <strain evidence="1 2">MA1-10</strain>
    </source>
</reference>